<keyword evidence="3" id="KW-1185">Reference proteome</keyword>
<comment type="caution">
    <text evidence="2">The sequence shown here is derived from an EMBL/GenBank/DDBJ whole genome shotgun (WGS) entry which is preliminary data.</text>
</comment>
<accession>A0A8X6NSD3</accession>
<dbReference type="EMBL" id="BMAW01013113">
    <property type="protein sequence ID" value="GFT32113.1"/>
    <property type="molecule type" value="Genomic_DNA"/>
</dbReference>
<evidence type="ECO:0000256" key="1">
    <source>
        <dbReference type="SAM" id="MobiDB-lite"/>
    </source>
</evidence>
<organism evidence="2 3">
    <name type="scientific">Nephila pilipes</name>
    <name type="common">Giant wood spider</name>
    <name type="synonym">Nephila maculata</name>
    <dbReference type="NCBI Taxonomy" id="299642"/>
    <lineage>
        <taxon>Eukaryota</taxon>
        <taxon>Metazoa</taxon>
        <taxon>Ecdysozoa</taxon>
        <taxon>Arthropoda</taxon>
        <taxon>Chelicerata</taxon>
        <taxon>Arachnida</taxon>
        <taxon>Araneae</taxon>
        <taxon>Araneomorphae</taxon>
        <taxon>Entelegynae</taxon>
        <taxon>Araneoidea</taxon>
        <taxon>Nephilidae</taxon>
        <taxon>Nephila</taxon>
    </lineage>
</organism>
<gene>
    <name evidence="2" type="ORF">NPIL_672081</name>
</gene>
<feature type="region of interest" description="Disordered" evidence="1">
    <location>
        <begin position="15"/>
        <end position="54"/>
    </location>
</feature>
<proteinExistence type="predicted"/>
<protein>
    <submittedName>
        <fullName evidence="2">Uncharacterized protein</fullName>
    </submittedName>
</protein>
<evidence type="ECO:0000313" key="2">
    <source>
        <dbReference type="EMBL" id="GFT32113.1"/>
    </source>
</evidence>
<reference evidence="2" key="1">
    <citation type="submission" date="2020-08" db="EMBL/GenBank/DDBJ databases">
        <title>Multicomponent nature underlies the extraordinary mechanical properties of spider dragline silk.</title>
        <authorList>
            <person name="Kono N."/>
            <person name="Nakamura H."/>
            <person name="Mori M."/>
            <person name="Yoshida Y."/>
            <person name="Ohtoshi R."/>
            <person name="Malay A.D."/>
            <person name="Moran D.A.P."/>
            <person name="Tomita M."/>
            <person name="Numata K."/>
            <person name="Arakawa K."/>
        </authorList>
    </citation>
    <scope>NUCLEOTIDE SEQUENCE</scope>
</reference>
<name>A0A8X6NSD3_NEPPI</name>
<feature type="compositionally biased region" description="Basic residues" evidence="1">
    <location>
        <begin position="35"/>
        <end position="48"/>
    </location>
</feature>
<evidence type="ECO:0000313" key="3">
    <source>
        <dbReference type="Proteomes" id="UP000887013"/>
    </source>
</evidence>
<dbReference type="Proteomes" id="UP000887013">
    <property type="component" value="Unassembled WGS sequence"/>
</dbReference>
<dbReference type="AlphaFoldDB" id="A0A8X6NSD3"/>
<sequence>MQLIWSVEREAKNEKKHFTSSVGESGRVQKERGEKKRKRRIRQTRIRKGREQKTPLKRMWSTHFDRLLLFLWQLETPTTNFKCLPMKSPNNKVGEKVNWITKNGEI</sequence>